<comment type="caution">
    <text evidence="2">The sequence shown here is derived from an EMBL/GenBank/DDBJ whole genome shotgun (WGS) entry which is preliminary data.</text>
</comment>
<dbReference type="Proteomes" id="UP000291343">
    <property type="component" value="Unassembled WGS sequence"/>
</dbReference>
<proteinExistence type="predicted"/>
<reference evidence="2 3" key="1">
    <citation type="journal article" date="2017" name="Gigascience">
        <title>Genome sequence of the small brown planthopper, Laodelphax striatellus.</title>
        <authorList>
            <person name="Zhu J."/>
            <person name="Jiang F."/>
            <person name="Wang X."/>
            <person name="Yang P."/>
            <person name="Bao Y."/>
            <person name="Zhao W."/>
            <person name="Wang W."/>
            <person name="Lu H."/>
            <person name="Wang Q."/>
            <person name="Cui N."/>
            <person name="Li J."/>
            <person name="Chen X."/>
            <person name="Luo L."/>
            <person name="Yu J."/>
            <person name="Kang L."/>
            <person name="Cui F."/>
        </authorList>
    </citation>
    <scope>NUCLEOTIDE SEQUENCE [LARGE SCALE GENOMIC DNA]</scope>
    <source>
        <strain evidence="2">Lst14</strain>
    </source>
</reference>
<feature type="compositionally biased region" description="Pro residues" evidence="1">
    <location>
        <begin position="177"/>
        <end position="192"/>
    </location>
</feature>
<organism evidence="2 3">
    <name type="scientific">Laodelphax striatellus</name>
    <name type="common">Small brown planthopper</name>
    <name type="synonym">Delphax striatella</name>
    <dbReference type="NCBI Taxonomy" id="195883"/>
    <lineage>
        <taxon>Eukaryota</taxon>
        <taxon>Metazoa</taxon>
        <taxon>Ecdysozoa</taxon>
        <taxon>Arthropoda</taxon>
        <taxon>Hexapoda</taxon>
        <taxon>Insecta</taxon>
        <taxon>Pterygota</taxon>
        <taxon>Neoptera</taxon>
        <taxon>Paraneoptera</taxon>
        <taxon>Hemiptera</taxon>
        <taxon>Auchenorrhyncha</taxon>
        <taxon>Fulgoroidea</taxon>
        <taxon>Delphacidae</taxon>
        <taxon>Criomorphinae</taxon>
        <taxon>Laodelphax</taxon>
    </lineage>
</organism>
<gene>
    <name evidence="2" type="ORF">LSTR_LSTR003485</name>
</gene>
<sequence>MPTFELIDLESDTNLCISVTKNPKSSNYGGIAHFNYDGGKAPNNNETGNTQDAPDDGGHKYVYDYKYNHRYNNGPNNAKHKYDYKYDYNYDYGDEQRDGGRTPEVKAFNFEGGYTPINNRGVAPNNYNYGNGVTPYNYISAFNYGGEPPECVEEGWILPPVGGQEEIPPECVEQGGIPPPVGGQGGIPPPHPGGGQGWIPPQHPGGGQERDPSKCWRQGGVPPPLPAGGQGGIEHPYTNINCEI</sequence>
<accession>A0A482WYM7</accession>
<evidence type="ECO:0000256" key="1">
    <source>
        <dbReference type="SAM" id="MobiDB-lite"/>
    </source>
</evidence>
<evidence type="ECO:0000313" key="3">
    <source>
        <dbReference type="Proteomes" id="UP000291343"/>
    </source>
</evidence>
<dbReference type="AlphaFoldDB" id="A0A482WYM7"/>
<dbReference type="EMBL" id="QKKF02022000">
    <property type="protein sequence ID" value="RZF38679.1"/>
    <property type="molecule type" value="Genomic_DNA"/>
</dbReference>
<keyword evidence="3" id="KW-1185">Reference proteome</keyword>
<protein>
    <submittedName>
        <fullName evidence="2">Uncharacterized protein</fullName>
    </submittedName>
</protein>
<feature type="region of interest" description="Disordered" evidence="1">
    <location>
        <begin position="172"/>
        <end position="234"/>
    </location>
</feature>
<dbReference type="InParanoid" id="A0A482WYM7"/>
<evidence type="ECO:0000313" key="2">
    <source>
        <dbReference type="EMBL" id="RZF38679.1"/>
    </source>
</evidence>
<name>A0A482WYM7_LAOST</name>